<dbReference type="Proteomes" id="UP000593562">
    <property type="component" value="Unassembled WGS sequence"/>
</dbReference>
<comment type="subcellular location">
    <subcellularLocation>
        <location evidence="1">Nucleus</location>
    </subcellularLocation>
</comment>
<feature type="domain" description="Plant bHLH transcription factor ACT-like" evidence="5">
    <location>
        <begin position="80"/>
        <end position="157"/>
    </location>
</feature>
<dbReference type="GO" id="GO:0010052">
    <property type="term" value="P:guard cell differentiation"/>
    <property type="evidence" value="ECO:0007669"/>
    <property type="project" value="InterPro"/>
</dbReference>
<dbReference type="GO" id="GO:0005634">
    <property type="term" value="C:nucleus"/>
    <property type="evidence" value="ECO:0007669"/>
    <property type="project" value="UniProtKB-SubCell"/>
</dbReference>
<dbReference type="Pfam" id="PF22754">
    <property type="entry name" value="bHLH-TF_ACT-like_plant"/>
    <property type="match status" value="1"/>
</dbReference>
<keyword evidence="2" id="KW-0238">DNA-binding</keyword>
<evidence type="ECO:0000313" key="6">
    <source>
        <dbReference type="EMBL" id="KAF5732010.1"/>
    </source>
</evidence>
<reference evidence="6 7" key="1">
    <citation type="journal article" date="2020" name="Nat. Commun.">
        <title>Genome of Tripterygium wilfordii and identification of cytochrome P450 involved in triptolide biosynthesis.</title>
        <authorList>
            <person name="Tu L."/>
            <person name="Su P."/>
            <person name="Zhang Z."/>
            <person name="Gao L."/>
            <person name="Wang J."/>
            <person name="Hu T."/>
            <person name="Zhou J."/>
            <person name="Zhang Y."/>
            <person name="Zhao Y."/>
            <person name="Liu Y."/>
            <person name="Song Y."/>
            <person name="Tong Y."/>
            <person name="Lu Y."/>
            <person name="Yang J."/>
            <person name="Xu C."/>
            <person name="Jia M."/>
            <person name="Peters R.J."/>
            <person name="Huang L."/>
            <person name="Gao W."/>
        </authorList>
    </citation>
    <scope>NUCLEOTIDE SEQUENCE [LARGE SCALE GENOMIC DNA]</scope>
    <source>
        <strain evidence="7">cv. XIE 37</strain>
        <tissue evidence="6">Leaf</tissue>
    </source>
</reference>
<feature type="compositionally biased region" description="Polar residues" evidence="4">
    <location>
        <begin position="43"/>
        <end position="66"/>
    </location>
</feature>
<dbReference type="GO" id="GO:0045893">
    <property type="term" value="P:positive regulation of DNA-templated transcription"/>
    <property type="evidence" value="ECO:0007669"/>
    <property type="project" value="TreeGrafter"/>
</dbReference>
<dbReference type="InterPro" id="IPR054502">
    <property type="entry name" value="bHLH-TF_ACT-like_plant"/>
</dbReference>
<protein>
    <recommendedName>
        <fullName evidence="5">Plant bHLH transcription factor ACT-like domain-containing protein</fullName>
    </recommendedName>
</protein>
<accession>A0A7J7CD38</accession>
<gene>
    <name evidence="6" type="ORF">HS088_TW18G00698</name>
</gene>
<organism evidence="6 7">
    <name type="scientific">Tripterygium wilfordii</name>
    <name type="common">Thunder God vine</name>
    <dbReference type="NCBI Taxonomy" id="458696"/>
    <lineage>
        <taxon>Eukaryota</taxon>
        <taxon>Viridiplantae</taxon>
        <taxon>Streptophyta</taxon>
        <taxon>Embryophyta</taxon>
        <taxon>Tracheophyta</taxon>
        <taxon>Spermatophyta</taxon>
        <taxon>Magnoliopsida</taxon>
        <taxon>eudicotyledons</taxon>
        <taxon>Gunneridae</taxon>
        <taxon>Pentapetalae</taxon>
        <taxon>rosids</taxon>
        <taxon>fabids</taxon>
        <taxon>Celastrales</taxon>
        <taxon>Celastraceae</taxon>
        <taxon>Tripterygium</taxon>
    </lineage>
</organism>
<dbReference type="PANTHER" id="PTHR46684:SF16">
    <property type="entry name" value="TRANSCRIPTION FACTOR BHLH67-LIKE ISOFORM X2"/>
    <property type="match status" value="1"/>
</dbReference>
<evidence type="ECO:0000256" key="3">
    <source>
        <dbReference type="ARBA" id="ARBA00023242"/>
    </source>
</evidence>
<dbReference type="InterPro" id="IPR044283">
    <property type="entry name" value="FAMA/SPEECHLESS/MUTE-like"/>
</dbReference>
<dbReference type="EMBL" id="JAAARO010000018">
    <property type="protein sequence ID" value="KAF5732010.1"/>
    <property type="molecule type" value="Genomic_DNA"/>
</dbReference>
<comment type="caution">
    <text evidence="6">The sequence shown here is derived from an EMBL/GenBank/DDBJ whole genome shotgun (WGS) entry which is preliminary data.</text>
</comment>
<keyword evidence="3" id="KW-0539">Nucleus</keyword>
<feature type="region of interest" description="Disordered" evidence="4">
    <location>
        <begin position="38"/>
        <end position="79"/>
    </location>
</feature>
<proteinExistence type="predicted"/>
<keyword evidence="7" id="KW-1185">Reference proteome</keyword>
<evidence type="ECO:0000259" key="5">
    <source>
        <dbReference type="Pfam" id="PF22754"/>
    </source>
</evidence>
<evidence type="ECO:0000256" key="4">
    <source>
        <dbReference type="SAM" id="MobiDB-lite"/>
    </source>
</evidence>
<evidence type="ECO:0000313" key="7">
    <source>
        <dbReference type="Proteomes" id="UP000593562"/>
    </source>
</evidence>
<sequence>MIQGDQASIIGGAIDFVKEMEQLLQSLEAQKRIRKAEAKAGSDISSNGLLTSQSPLNRQPLPQNAGSEEAKEETKPETAQIEVTVIQSHVNLKIEGPRRPGQLLKVIVALEDLRLAVLHLNITSSQYTILYSFNLKIEDECKLRSADEIAAAVHQMFS</sequence>
<name>A0A7J7CD38_TRIWF</name>
<evidence type="ECO:0000256" key="2">
    <source>
        <dbReference type="ARBA" id="ARBA00023125"/>
    </source>
</evidence>
<dbReference type="PANTHER" id="PTHR46684">
    <property type="entry name" value="TRANSCRIPTION FACTOR FAMA"/>
    <property type="match status" value="1"/>
</dbReference>
<dbReference type="GO" id="GO:0003677">
    <property type="term" value="F:DNA binding"/>
    <property type="evidence" value="ECO:0007669"/>
    <property type="project" value="UniProtKB-KW"/>
</dbReference>
<dbReference type="GO" id="GO:0003700">
    <property type="term" value="F:DNA-binding transcription factor activity"/>
    <property type="evidence" value="ECO:0007669"/>
    <property type="project" value="InterPro"/>
</dbReference>
<dbReference type="AlphaFoldDB" id="A0A7J7CD38"/>
<evidence type="ECO:0000256" key="1">
    <source>
        <dbReference type="ARBA" id="ARBA00004123"/>
    </source>
</evidence>
<dbReference type="InParanoid" id="A0A7J7CD38"/>